<evidence type="ECO:0000313" key="6">
    <source>
        <dbReference type="Proteomes" id="UP000294847"/>
    </source>
</evidence>
<organism evidence="5 6">
    <name type="scientific">Pyricularia oryzae</name>
    <name type="common">Rice blast fungus</name>
    <name type="synonym">Magnaporthe oryzae</name>
    <dbReference type="NCBI Taxonomy" id="318829"/>
    <lineage>
        <taxon>Eukaryota</taxon>
        <taxon>Fungi</taxon>
        <taxon>Dikarya</taxon>
        <taxon>Ascomycota</taxon>
        <taxon>Pezizomycotina</taxon>
        <taxon>Sordariomycetes</taxon>
        <taxon>Sordariomycetidae</taxon>
        <taxon>Magnaporthales</taxon>
        <taxon>Pyriculariaceae</taxon>
        <taxon>Pyricularia</taxon>
    </lineage>
</organism>
<evidence type="ECO:0000256" key="3">
    <source>
        <dbReference type="ARBA" id="ARBA00022827"/>
    </source>
</evidence>
<dbReference type="Proteomes" id="UP000294847">
    <property type="component" value="Chromosome 5"/>
</dbReference>
<dbReference type="PROSITE" id="PS51387">
    <property type="entry name" value="FAD_PCMH"/>
    <property type="match status" value="1"/>
</dbReference>
<comment type="similarity">
    <text evidence="1">Belongs to the oxygen-dependent FAD-linked oxidoreductase family.</text>
</comment>
<dbReference type="SUPFAM" id="SSF56176">
    <property type="entry name" value="FAD-binding/transporter-associated domain-like"/>
    <property type="match status" value="1"/>
</dbReference>
<dbReference type="InterPro" id="IPR036318">
    <property type="entry name" value="FAD-bd_PCMH-like_sf"/>
</dbReference>
<dbReference type="AlphaFoldDB" id="A0A4P7NL81"/>
<dbReference type="InterPro" id="IPR006094">
    <property type="entry name" value="Oxid_FAD_bind_N"/>
</dbReference>
<dbReference type="Gene3D" id="3.30.465.10">
    <property type="match status" value="1"/>
</dbReference>
<keyword evidence="4" id="KW-0560">Oxidoreductase</keyword>
<keyword evidence="3" id="KW-0274">FAD</keyword>
<protein>
    <submittedName>
        <fullName evidence="5">Uncharacterized protein</fullName>
    </submittedName>
</protein>
<dbReference type="InterPro" id="IPR016166">
    <property type="entry name" value="FAD-bd_PCMH"/>
</dbReference>
<dbReference type="PANTHER" id="PTHR42973:SF22">
    <property type="entry name" value="FAD-BINDING PCMH-TYPE DOMAIN-CONTAINING PROTEIN-RELATED"/>
    <property type="match status" value="1"/>
</dbReference>
<proteinExistence type="inferred from homology"/>
<evidence type="ECO:0000256" key="2">
    <source>
        <dbReference type="ARBA" id="ARBA00022630"/>
    </source>
</evidence>
<accession>A0A4P7NL81</accession>
<dbReference type="InterPro" id="IPR016169">
    <property type="entry name" value="FAD-bd_PCMH_sub2"/>
</dbReference>
<evidence type="ECO:0000256" key="1">
    <source>
        <dbReference type="ARBA" id="ARBA00005466"/>
    </source>
</evidence>
<gene>
    <name evidence="5" type="ORF">PoMZ_11786</name>
</gene>
<dbReference type="PANTHER" id="PTHR42973">
    <property type="entry name" value="BINDING OXIDOREDUCTASE, PUTATIVE (AFU_ORTHOLOGUE AFUA_1G17690)-RELATED"/>
    <property type="match status" value="1"/>
</dbReference>
<reference evidence="5 6" key="1">
    <citation type="journal article" date="2019" name="Mol. Biol. Evol.">
        <title>Blast fungal genomes show frequent chromosomal changes, gene gains and losses, and effector gene turnover.</title>
        <authorList>
            <person name="Gomez Luciano L.B."/>
            <person name="Jason Tsai I."/>
            <person name="Chuma I."/>
            <person name="Tosa Y."/>
            <person name="Chen Y.H."/>
            <person name="Li J.Y."/>
            <person name="Li M.Y."/>
            <person name="Jade Lu M.Y."/>
            <person name="Nakayashiki H."/>
            <person name="Li W.H."/>
        </authorList>
    </citation>
    <scope>NUCLEOTIDE SEQUENCE [LARGE SCALE GENOMIC DNA]</scope>
    <source>
        <strain evidence="5">MZ5-1-6</strain>
    </source>
</reference>
<dbReference type="Pfam" id="PF01565">
    <property type="entry name" value="FAD_binding_4"/>
    <property type="match status" value="1"/>
</dbReference>
<dbReference type="GO" id="GO:0071949">
    <property type="term" value="F:FAD binding"/>
    <property type="evidence" value="ECO:0007669"/>
    <property type="project" value="InterPro"/>
</dbReference>
<sequence length="534" mass="58386">MLFASVQRWIVNLHKLASDEQLVLSSSTNARLEVETATTGSQSCCNALVQLLGDRRVVRPGSEAYESSVQSYFSLKNQEMRPSCIVVARSTSEVSVAVRSLSRSRELGKDSCRFAIRSGGHTPFKGAASIDDGVLLDLRRLDAPGVSEDRRSIVVSPGWTWDQVTERLDPYNVSTLGARVAGVGVGGAVLHCGTSFFSPRYGFICDMVDDFEVVLANGTILHANERDNKRLWKALRGGGNNFGVVTAITLRTFPQGRFWGGQVFHDISTRKEHFKAHAELASTHPYDPYVHYINNLILSKATKGWFIGSSLQYTKSDPPVVEPKVFEPFLAIERAALFPGGPTNTLRIDNVTSVAREYAALATGPKRWLFATTSFAPSADMMEAFFQMADETFRPHLALAGFSVAMAYQPIPPCMATRRGEPDSLGPVQTEGSLIYVHLAVSLGESEGASDHVIESAVQGLVGRAQRKAREMGVYRSYVQATYADSWQNPLDRRSASTVEDLIAVSQEYDPAGVFQYQVPGGFKLPRRASVGGS</sequence>
<dbReference type="GO" id="GO:0016491">
    <property type="term" value="F:oxidoreductase activity"/>
    <property type="evidence" value="ECO:0007669"/>
    <property type="project" value="UniProtKB-KW"/>
</dbReference>
<dbReference type="InterPro" id="IPR050416">
    <property type="entry name" value="FAD-linked_Oxidoreductase"/>
</dbReference>
<keyword evidence="2" id="KW-0285">Flavoprotein</keyword>
<evidence type="ECO:0000313" key="5">
    <source>
        <dbReference type="EMBL" id="QBZ62897.1"/>
    </source>
</evidence>
<name>A0A4P7NL81_PYROR</name>
<evidence type="ECO:0000256" key="4">
    <source>
        <dbReference type="ARBA" id="ARBA00023002"/>
    </source>
</evidence>
<dbReference type="EMBL" id="CP034208">
    <property type="protein sequence ID" value="QBZ62897.1"/>
    <property type="molecule type" value="Genomic_DNA"/>
</dbReference>